<name>A0ABS4XEH0_9MICC</name>
<proteinExistence type="predicted"/>
<reference evidence="3 4" key="1">
    <citation type="submission" date="2021-03" db="EMBL/GenBank/DDBJ databases">
        <title>Sequencing the genomes of 1000 actinobacteria strains.</title>
        <authorList>
            <person name="Klenk H.-P."/>
        </authorList>
    </citation>
    <scope>NUCLEOTIDE SEQUENCE [LARGE SCALE GENOMIC DNA]</scope>
    <source>
        <strain evidence="3 4">DSM 15797</strain>
    </source>
</reference>
<dbReference type="RefSeq" id="WP_209998345.1">
    <property type="nucleotide sequence ID" value="NZ_BAAAJY010000010.1"/>
</dbReference>
<keyword evidence="3" id="KW-0969">Cilium</keyword>
<keyword evidence="3" id="KW-0282">Flagellum</keyword>
<sequence>MMRITTASLSATTDRNLQVAMNRLATVQNKAGTQKEIGRPSDDPSGTASTMAIRAQQRQNDQLTRNVQDANGWLSTADKALGTTTDLLQQLRDATVKGANDGALSPDAKAAIVQELKQLHDSLISVANTQFMGRHIFAGNSVDSNAVDVAAGYNFTGAGSVDRRIGPNSSVRVDVDGADVFGEGNTSVFELVNNIITELIDGTNIGSRIGDVDKIMQKALGVHSTIGASHAAVLAADESLLTDAVSLEGQRSLLEDIDLGSIALQLKTQELAYQAALSAAARTLQPSLMDFLR</sequence>
<keyword evidence="4" id="KW-1185">Reference proteome</keyword>
<dbReference type="InterPro" id="IPR001492">
    <property type="entry name" value="Flagellin"/>
</dbReference>
<dbReference type="PANTHER" id="PTHR42792">
    <property type="entry name" value="FLAGELLIN"/>
    <property type="match status" value="1"/>
</dbReference>
<dbReference type="EMBL" id="JAGIOF010000001">
    <property type="protein sequence ID" value="MBP2386867.1"/>
    <property type="molecule type" value="Genomic_DNA"/>
</dbReference>
<dbReference type="InterPro" id="IPR001029">
    <property type="entry name" value="Flagellin_N"/>
</dbReference>
<evidence type="ECO:0000259" key="2">
    <source>
        <dbReference type="Pfam" id="PF00669"/>
    </source>
</evidence>
<protein>
    <submittedName>
        <fullName evidence="3">Flagellar hook-associated protein 3 FlgL</fullName>
    </submittedName>
</protein>
<feature type="region of interest" description="Disordered" evidence="1">
    <location>
        <begin position="30"/>
        <end position="50"/>
    </location>
</feature>
<dbReference type="Proteomes" id="UP001296993">
    <property type="component" value="Unassembled WGS sequence"/>
</dbReference>
<dbReference type="NCBIfam" id="TIGR02550">
    <property type="entry name" value="flagell_flgL"/>
    <property type="match status" value="1"/>
</dbReference>
<dbReference type="SUPFAM" id="SSF64518">
    <property type="entry name" value="Phase 1 flagellin"/>
    <property type="match status" value="1"/>
</dbReference>
<comment type="caution">
    <text evidence="3">The sequence shown here is derived from an EMBL/GenBank/DDBJ whole genome shotgun (WGS) entry which is preliminary data.</text>
</comment>
<evidence type="ECO:0000313" key="4">
    <source>
        <dbReference type="Proteomes" id="UP001296993"/>
    </source>
</evidence>
<gene>
    <name evidence="3" type="ORF">JOF47_002378</name>
</gene>
<dbReference type="Pfam" id="PF00669">
    <property type="entry name" value="Flagellin_N"/>
    <property type="match status" value="1"/>
</dbReference>
<dbReference type="Gene3D" id="1.20.1330.10">
    <property type="entry name" value="f41 fragment of flagellin, N-terminal domain"/>
    <property type="match status" value="1"/>
</dbReference>
<keyword evidence="3" id="KW-0966">Cell projection</keyword>
<dbReference type="InterPro" id="IPR013384">
    <property type="entry name" value="Flagell_FlgL"/>
</dbReference>
<evidence type="ECO:0000313" key="3">
    <source>
        <dbReference type="EMBL" id="MBP2386867.1"/>
    </source>
</evidence>
<evidence type="ECO:0000256" key="1">
    <source>
        <dbReference type="SAM" id="MobiDB-lite"/>
    </source>
</evidence>
<organism evidence="3 4">
    <name type="scientific">Paeniglutamicibacter kerguelensis</name>
    <dbReference type="NCBI Taxonomy" id="254788"/>
    <lineage>
        <taxon>Bacteria</taxon>
        <taxon>Bacillati</taxon>
        <taxon>Actinomycetota</taxon>
        <taxon>Actinomycetes</taxon>
        <taxon>Micrococcales</taxon>
        <taxon>Micrococcaceae</taxon>
        <taxon>Paeniglutamicibacter</taxon>
    </lineage>
</organism>
<dbReference type="PANTHER" id="PTHR42792:SF1">
    <property type="entry name" value="FLAGELLAR HOOK-ASSOCIATED PROTEIN 3"/>
    <property type="match status" value="1"/>
</dbReference>
<accession>A0ABS4XEH0</accession>
<feature type="domain" description="Flagellin N-terminal" evidence="2">
    <location>
        <begin position="4"/>
        <end position="140"/>
    </location>
</feature>